<protein>
    <submittedName>
        <fullName evidence="3">SAM-dependent methyltransferase</fullName>
    </submittedName>
</protein>
<evidence type="ECO:0000256" key="1">
    <source>
        <dbReference type="ARBA" id="ARBA00006594"/>
    </source>
</evidence>
<dbReference type="SUPFAM" id="SSF53335">
    <property type="entry name" value="S-adenosyl-L-methionine-dependent methyltransferases"/>
    <property type="match status" value="1"/>
</dbReference>
<evidence type="ECO:0000313" key="4">
    <source>
        <dbReference type="Proteomes" id="UP001203284"/>
    </source>
</evidence>
<reference evidence="3 4" key="1">
    <citation type="submission" date="2022-04" db="EMBL/GenBank/DDBJ databases">
        <authorList>
            <person name="Grouzdev D.S."/>
            <person name="Pantiukh K.S."/>
            <person name="Krutkina M.S."/>
        </authorList>
    </citation>
    <scope>NUCLEOTIDE SEQUENCE [LARGE SCALE GENOMIC DNA]</scope>
    <source>
        <strain evidence="3 4">6x-1</strain>
    </source>
</reference>
<keyword evidence="3" id="KW-0489">Methyltransferase</keyword>
<dbReference type="RefSeq" id="WP_247029092.1">
    <property type="nucleotide sequence ID" value="NZ_JALKCH010000006.1"/>
</dbReference>
<dbReference type="Proteomes" id="UP001203284">
    <property type="component" value="Unassembled WGS sequence"/>
</dbReference>
<dbReference type="InterPro" id="IPR003356">
    <property type="entry name" value="DNA_methylase_A-5"/>
</dbReference>
<keyword evidence="3" id="KW-0808">Transferase</keyword>
<comment type="similarity">
    <text evidence="1">Belongs to the N(4)/N(6)-methyltransferase family.</text>
</comment>
<dbReference type="Gene3D" id="3.40.50.150">
    <property type="entry name" value="Vaccinia Virus protein VP39"/>
    <property type="match status" value="1"/>
</dbReference>
<gene>
    <name evidence="3" type="ORF">MWN34_10680</name>
</gene>
<keyword evidence="4" id="KW-1185">Reference proteome</keyword>
<evidence type="ECO:0000259" key="2">
    <source>
        <dbReference type="Pfam" id="PF02384"/>
    </source>
</evidence>
<dbReference type="Pfam" id="PF02384">
    <property type="entry name" value="N6_Mtase"/>
    <property type="match status" value="1"/>
</dbReference>
<dbReference type="EMBL" id="JALKCH010000006">
    <property type="protein sequence ID" value="MCK0197377.1"/>
    <property type="molecule type" value="Genomic_DNA"/>
</dbReference>
<evidence type="ECO:0000313" key="3">
    <source>
        <dbReference type="EMBL" id="MCK0197377.1"/>
    </source>
</evidence>
<accession>A0ABT0DBN9</accession>
<dbReference type="GO" id="GO:0032259">
    <property type="term" value="P:methylation"/>
    <property type="evidence" value="ECO:0007669"/>
    <property type="project" value="UniProtKB-KW"/>
</dbReference>
<name>A0ABT0DBN9_9HYPH</name>
<comment type="caution">
    <text evidence="3">The sequence shown here is derived from an EMBL/GenBank/DDBJ whole genome shotgun (WGS) entry which is preliminary data.</text>
</comment>
<sequence length="245" mass="26396">MQTPFHKEFIATLGSIGRDRARYDRFGDFLELAYCAVAKQTADAPRAELLEARYMNVVRRYPADDIRALPKLLALIQLALIEGGCDFLGGIAAELGALDTEAGQFFTPYEVSRLMAEISMGDAPAVIAERGFVTLDEPACGAGCMVIAAADALTATGHDIGQALYVEAADLSATAFKMAYLQLAARGVPALVRHADSLRPECFEAAWTPDMVGFLACHGEAFARWRSEARPAEPALRAGQQLLLL</sequence>
<proteinExistence type="inferred from homology"/>
<feature type="domain" description="DNA methylase adenine-specific" evidence="2">
    <location>
        <begin position="100"/>
        <end position="208"/>
    </location>
</feature>
<dbReference type="InterPro" id="IPR029063">
    <property type="entry name" value="SAM-dependent_MTases_sf"/>
</dbReference>
<dbReference type="GO" id="GO:0008168">
    <property type="term" value="F:methyltransferase activity"/>
    <property type="evidence" value="ECO:0007669"/>
    <property type="project" value="UniProtKB-KW"/>
</dbReference>
<dbReference type="PRINTS" id="PR00507">
    <property type="entry name" value="N12N6MTFRASE"/>
</dbReference>
<organism evidence="3 4">
    <name type="scientific">Ancylobacter crimeensis</name>
    <dbReference type="NCBI Taxonomy" id="2579147"/>
    <lineage>
        <taxon>Bacteria</taxon>
        <taxon>Pseudomonadati</taxon>
        <taxon>Pseudomonadota</taxon>
        <taxon>Alphaproteobacteria</taxon>
        <taxon>Hyphomicrobiales</taxon>
        <taxon>Xanthobacteraceae</taxon>
        <taxon>Ancylobacter</taxon>
    </lineage>
</organism>